<reference evidence="1 2" key="1">
    <citation type="submission" date="2021-12" db="EMBL/GenBank/DDBJ databases">
        <title>Genome sequence of Kibdelosporangium philippinense ATCC 49844.</title>
        <authorList>
            <person name="Fedorov E.A."/>
            <person name="Omeragic M."/>
            <person name="Shalygina K.F."/>
            <person name="Maclea K.S."/>
        </authorList>
    </citation>
    <scope>NUCLEOTIDE SEQUENCE [LARGE SCALE GENOMIC DNA]</scope>
    <source>
        <strain evidence="1 2">ATCC 49844</strain>
    </source>
</reference>
<evidence type="ECO:0000313" key="2">
    <source>
        <dbReference type="Proteomes" id="UP001521150"/>
    </source>
</evidence>
<evidence type="ECO:0000313" key="1">
    <source>
        <dbReference type="EMBL" id="MCE7007051.1"/>
    </source>
</evidence>
<name>A0ABS8ZGV0_9PSEU</name>
<dbReference type="RefSeq" id="WP_233728450.1">
    <property type="nucleotide sequence ID" value="NZ_JAJVCN010000002.1"/>
</dbReference>
<comment type="caution">
    <text evidence="1">The sequence shown here is derived from an EMBL/GenBank/DDBJ whole genome shotgun (WGS) entry which is preliminary data.</text>
</comment>
<proteinExistence type="predicted"/>
<sequence length="53" mass="5614">MIDFIIQNGGQILLDEIGYTDARKVLWVGGERARVARDTAEEPGLAAGPDSAG</sequence>
<dbReference type="Proteomes" id="UP001521150">
    <property type="component" value="Unassembled WGS sequence"/>
</dbReference>
<gene>
    <name evidence="1" type="ORF">LWC34_30100</name>
</gene>
<dbReference type="EMBL" id="JAJVCN010000002">
    <property type="protein sequence ID" value="MCE7007051.1"/>
    <property type="molecule type" value="Genomic_DNA"/>
</dbReference>
<organism evidence="1 2">
    <name type="scientific">Kibdelosporangium philippinense</name>
    <dbReference type="NCBI Taxonomy" id="211113"/>
    <lineage>
        <taxon>Bacteria</taxon>
        <taxon>Bacillati</taxon>
        <taxon>Actinomycetota</taxon>
        <taxon>Actinomycetes</taxon>
        <taxon>Pseudonocardiales</taxon>
        <taxon>Pseudonocardiaceae</taxon>
        <taxon>Kibdelosporangium</taxon>
    </lineage>
</organism>
<accession>A0ABS8ZGV0</accession>
<protein>
    <submittedName>
        <fullName evidence="1">Uncharacterized protein</fullName>
    </submittedName>
</protein>
<keyword evidence="2" id="KW-1185">Reference proteome</keyword>